<dbReference type="EMBL" id="JAATLJ010000001">
    <property type="protein sequence ID" value="NIZ40985.1"/>
    <property type="molecule type" value="Genomic_DNA"/>
</dbReference>
<evidence type="ECO:0000256" key="3">
    <source>
        <dbReference type="RuleBase" id="RU004466"/>
    </source>
</evidence>
<dbReference type="Gene3D" id="1.10.600.10">
    <property type="entry name" value="Farnesyl Diphosphate Synthase"/>
    <property type="match status" value="1"/>
</dbReference>
<keyword evidence="2" id="KW-0460">Magnesium</keyword>
<accession>A0A968G9D4</accession>
<dbReference type="SFLD" id="SFLDS00005">
    <property type="entry name" value="Isoprenoid_Synthase_Type_I"/>
    <property type="match status" value="1"/>
</dbReference>
<dbReference type="GO" id="GO:0008299">
    <property type="term" value="P:isoprenoid biosynthetic process"/>
    <property type="evidence" value="ECO:0007669"/>
    <property type="project" value="InterPro"/>
</dbReference>
<protein>
    <submittedName>
        <fullName evidence="4">Polyprenyl synthetase family protein</fullName>
    </submittedName>
</protein>
<dbReference type="RefSeq" id="WP_167700570.1">
    <property type="nucleotide sequence ID" value="NZ_CP118174.1"/>
</dbReference>
<organism evidence="4 5">
    <name type="scientific">Entomospira entomophila</name>
    <dbReference type="NCBI Taxonomy" id="2719988"/>
    <lineage>
        <taxon>Bacteria</taxon>
        <taxon>Pseudomonadati</taxon>
        <taxon>Spirochaetota</taxon>
        <taxon>Spirochaetia</taxon>
        <taxon>Spirochaetales</taxon>
        <taxon>Spirochaetaceae</taxon>
        <taxon>Entomospira</taxon>
    </lineage>
</organism>
<name>A0A968G9D4_9SPIO</name>
<reference evidence="4 5" key="1">
    <citation type="submission" date="2020-03" db="EMBL/GenBank/DDBJ databases">
        <title>Spirochaetal bacteria isolated from arthropods constitute a novel genus Entomospira genus novum within the order Spirochaetales.</title>
        <authorList>
            <person name="Grana-Miraglia L."/>
            <person name="Sikutova S."/>
            <person name="Fingerle V."/>
            <person name="Sing A."/>
            <person name="Castillo-Ramirez S."/>
            <person name="Margos G."/>
            <person name="Rudolf I."/>
        </authorList>
    </citation>
    <scope>NUCLEOTIDE SEQUENCE [LARGE SCALE GENOMIC DNA]</scope>
    <source>
        <strain evidence="4 5">BR193</strain>
    </source>
</reference>
<dbReference type="CDD" id="cd00685">
    <property type="entry name" value="Trans_IPPS_HT"/>
    <property type="match status" value="1"/>
</dbReference>
<sequence>MKEIMSHLQGILEEFLRSKIPFEIDSAWWNAQSDGITVNGVWREEWKHSIQNLVEPMNELLLRGGKRWRPLSMMLTGLSLGLKMDDILILASLVEIPHNASLIVDDIEDSSPLRRGKPAMHVLFGEDNAINSANFAYFLPLTELDKLEVDLNIHLKLYQAWHLGMRRVHLGQAIDITWHNSDIIPTKEEYETMAQLKTGALVAMGMDLLAVLAGKTEQERRTIQSAWLKIGLGFQVLDDAFNLSHGIKGKSKADDIVEGKKSLPVILYCEEFPSETMRLTELLNQAKNDLTKAEQVATLLVDSGVVHQTYLYGQLLLEQAMTQIRSLLPDDAYREILLTMIRDFEVQMRA</sequence>
<evidence type="ECO:0000256" key="2">
    <source>
        <dbReference type="ARBA" id="ARBA00022842"/>
    </source>
</evidence>
<comment type="similarity">
    <text evidence="3">Belongs to the FPP/GGPP synthase family.</text>
</comment>
<dbReference type="GO" id="GO:0046872">
    <property type="term" value="F:metal ion binding"/>
    <property type="evidence" value="ECO:0007669"/>
    <property type="project" value="UniProtKB-KW"/>
</dbReference>
<dbReference type="SUPFAM" id="SSF48576">
    <property type="entry name" value="Terpenoid synthases"/>
    <property type="match status" value="1"/>
</dbReference>
<dbReference type="PANTHER" id="PTHR12001:SF44">
    <property type="entry name" value="GERANYLGERANYL PYROPHOSPHATE SYNTHASE"/>
    <property type="match status" value="1"/>
</dbReference>
<gene>
    <name evidence="4" type="ORF">HCT14_05645</name>
</gene>
<evidence type="ECO:0000313" key="4">
    <source>
        <dbReference type="EMBL" id="NIZ40985.1"/>
    </source>
</evidence>
<dbReference type="InterPro" id="IPR033749">
    <property type="entry name" value="Polyprenyl_synt_CS"/>
</dbReference>
<dbReference type="InterPro" id="IPR000092">
    <property type="entry name" value="Polyprenyl_synt"/>
</dbReference>
<evidence type="ECO:0000313" key="5">
    <source>
        <dbReference type="Proteomes" id="UP000711995"/>
    </source>
</evidence>
<dbReference type="Pfam" id="PF00348">
    <property type="entry name" value="polyprenyl_synt"/>
    <property type="match status" value="1"/>
</dbReference>
<dbReference type="AlphaFoldDB" id="A0A968G9D4"/>
<dbReference type="InterPro" id="IPR008949">
    <property type="entry name" value="Isoprenoid_synthase_dom_sf"/>
</dbReference>
<keyword evidence="5" id="KW-1185">Reference proteome</keyword>
<proteinExistence type="inferred from homology"/>
<keyword evidence="1" id="KW-0479">Metal-binding</keyword>
<comment type="caution">
    <text evidence="4">The sequence shown here is derived from an EMBL/GenBank/DDBJ whole genome shotgun (WGS) entry which is preliminary data.</text>
</comment>
<keyword evidence="3" id="KW-0808">Transferase</keyword>
<dbReference type="GO" id="GO:0004659">
    <property type="term" value="F:prenyltransferase activity"/>
    <property type="evidence" value="ECO:0007669"/>
    <property type="project" value="InterPro"/>
</dbReference>
<dbReference type="Proteomes" id="UP000711995">
    <property type="component" value="Unassembled WGS sequence"/>
</dbReference>
<evidence type="ECO:0000256" key="1">
    <source>
        <dbReference type="ARBA" id="ARBA00022723"/>
    </source>
</evidence>
<dbReference type="PROSITE" id="PS00723">
    <property type="entry name" value="POLYPRENYL_SYNTHASE_1"/>
    <property type="match status" value="1"/>
</dbReference>
<dbReference type="PANTHER" id="PTHR12001">
    <property type="entry name" value="GERANYLGERANYL PYROPHOSPHATE SYNTHASE"/>
    <property type="match status" value="1"/>
</dbReference>